<keyword evidence="13 16" id="KW-0472">Membrane</keyword>
<dbReference type="AlphaFoldDB" id="A0A4R1PZS6"/>
<evidence type="ECO:0000256" key="16">
    <source>
        <dbReference type="RuleBase" id="RU362081"/>
    </source>
</evidence>
<evidence type="ECO:0000256" key="4">
    <source>
        <dbReference type="ARBA" id="ARBA00022539"/>
    </source>
</evidence>
<proteinExistence type="inferred from homology"/>
<keyword evidence="8 16" id="KW-0547">Nucleotide-binding</keyword>
<reference evidence="18 19" key="1">
    <citation type="submission" date="2019-03" db="EMBL/GenBank/DDBJ databases">
        <title>Genomic Encyclopedia of Type Strains, Phase IV (KMG-IV): sequencing the most valuable type-strain genomes for metagenomic binning, comparative biology and taxonomic classification.</title>
        <authorList>
            <person name="Goeker M."/>
        </authorList>
    </citation>
    <scope>NUCLEOTIDE SEQUENCE [LARGE SCALE GENOMIC DNA]</scope>
    <source>
        <strain evidence="18 19">DSM 15969</strain>
    </source>
</reference>
<evidence type="ECO:0000313" key="19">
    <source>
        <dbReference type="Proteomes" id="UP000295063"/>
    </source>
</evidence>
<keyword evidence="6 16" id="KW-0812">Transmembrane</keyword>
<dbReference type="NCBIfam" id="TIGR01494">
    <property type="entry name" value="ATPase_P-type"/>
    <property type="match status" value="1"/>
</dbReference>
<dbReference type="Gene3D" id="3.40.1110.10">
    <property type="entry name" value="Calcium-transporting ATPase, cytoplasmic domain N"/>
    <property type="match status" value="1"/>
</dbReference>
<dbReference type="PRINTS" id="PR00119">
    <property type="entry name" value="CATATPASE"/>
</dbReference>
<dbReference type="InterPro" id="IPR001757">
    <property type="entry name" value="P_typ_ATPase"/>
</dbReference>
<dbReference type="GO" id="GO:0016887">
    <property type="term" value="F:ATP hydrolysis activity"/>
    <property type="evidence" value="ECO:0007669"/>
    <property type="project" value="InterPro"/>
</dbReference>
<name>A0A4R1PZS6_9FIRM</name>
<dbReference type="EMBL" id="SLUI01000006">
    <property type="protein sequence ID" value="TCL37191.1"/>
    <property type="molecule type" value="Genomic_DNA"/>
</dbReference>
<evidence type="ECO:0000256" key="5">
    <source>
        <dbReference type="ARBA" id="ARBA00022553"/>
    </source>
</evidence>
<keyword evidence="5" id="KW-0597">Phosphoprotein</keyword>
<evidence type="ECO:0000256" key="10">
    <source>
        <dbReference type="ARBA" id="ARBA00022842"/>
    </source>
</evidence>
<dbReference type="GO" id="GO:0005524">
    <property type="term" value="F:ATP binding"/>
    <property type="evidence" value="ECO:0007669"/>
    <property type="project" value="UniProtKB-UniRule"/>
</dbReference>
<feature type="transmembrane region" description="Helical" evidence="16">
    <location>
        <begin position="21"/>
        <end position="41"/>
    </location>
</feature>
<evidence type="ECO:0000256" key="12">
    <source>
        <dbReference type="ARBA" id="ARBA00022989"/>
    </source>
</evidence>
<dbReference type="NCBIfam" id="TIGR01512">
    <property type="entry name" value="ATPase-IB2_Cd"/>
    <property type="match status" value="1"/>
</dbReference>
<dbReference type="SFLD" id="SFLDG00002">
    <property type="entry name" value="C1.7:_P-type_atpase_like"/>
    <property type="match status" value="1"/>
</dbReference>
<dbReference type="GO" id="GO:0008551">
    <property type="term" value="F:P-type cadmium transporter activity"/>
    <property type="evidence" value="ECO:0007669"/>
    <property type="project" value="UniProtKB-EC"/>
</dbReference>
<evidence type="ECO:0000313" key="18">
    <source>
        <dbReference type="EMBL" id="TCL37191.1"/>
    </source>
</evidence>
<dbReference type="InterPro" id="IPR059000">
    <property type="entry name" value="ATPase_P-type_domA"/>
</dbReference>
<dbReference type="FunFam" id="3.40.1110.10:FF:000066">
    <property type="entry name" value="Cadmium-translocating P-type ATPase"/>
    <property type="match status" value="1"/>
</dbReference>
<comment type="catalytic activity">
    <reaction evidence="15">
        <text>Cd(2+)(in) + ATP + H2O = Cd(2+)(out) + ADP + phosphate + H(+)</text>
        <dbReference type="Rhea" id="RHEA:12132"/>
        <dbReference type="ChEBI" id="CHEBI:15377"/>
        <dbReference type="ChEBI" id="CHEBI:15378"/>
        <dbReference type="ChEBI" id="CHEBI:30616"/>
        <dbReference type="ChEBI" id="CHEBI:43474"/>
        <dbReference type="ChEBI" id="CHEBI:48775"/>
        <dbReference type="ChEBI" id="CHEBI:456216"/>
        <dbReference type="EC" id="7.2.2.21"/>
    </reaction>
</comment>
<keyword evidence="4" id="KW-0104">Cadmium</keyword>
<dbReference type="SUPFAM" id="SSF81665">
    <property type="entry name" value="Calcium ATPase, transmembrane domain M"/>
    <property type="match status" value="1"/>
</dbReference>
<evidence type="ECO:0000259" key="17">
    <source>
        <dbReference type="Pfam" id="PF00122"/>
    </source>
</evidence>
<feature type="transmembrane region" description="Helical" evidence="16">
    <location>
        <begin position="588"/>
        <end position="607"/>
    </location>
</feature>
<dbReference type="InterPro" id="IPR023214">
    <property type="entry name" value="HAD_sf"/>
</dbReference>
<dbReference type="Gene3D" id="2.70.150.10">
    <property type="entry name" value="Calcium-transporting ATPase, cytoplasmic transduction domain A"/>
    <property type="match status" value="1"/>
</dbReference>
<feature type="transmembrane region" description="Helical" evidence="16">
    <location>
        <begin position="47"/>
        <end position="67"/>
    </location>
</feature>
<keyword evidence="11" id="KW-1278">Translocase</keyword>
<dbReference type="EC" id="7.2.2.21" evidence="14"/>
<dbReference type="SFLD" id="SFLDS00003">
    <property type="entry name" value="Haloacid_Dehalogenase"/>
    <property type="match status" value="1"/>
</dbReference>
<evidence type="ECO:0000256" key="15">
    <source>
        <dbReference type="ARBA" id="ARBA00049338"/>
    </source>
</evidence>
<feature type="transmembrane region" description="Helical" evidence="16">
    <location>
        <begin position="283"/>
        <end position="306"/>
    </location>
</feature>
<comment type="caution">
    <text evidence="18">The sequence shown here is derived from an EMBL/GenBank/DDBJ whole genome shotgun (WGS) entry which is preliminary data.</text>
</comment>
<dbReference type="RefSeq" id="WP_207900699.1">
    <property type="nucleotide sequence ID" value="NZ_DAIMLW010000131.1"/>
</dbReference>
<feature type="transmembrane region" description="Helical" evidence="16">
    <location>
        <begin position="248"/>
        <end position="271"/>
    </location>
</feature>
<dbReference type="PRINTS" id="PR00120">
    <property type="entry name" value="HATPASE"/>
</dbReference>
<dbReference type="InterPro" id="IPR023299">
    <property type="entry name" value="ATPase_P-typ_cyto_dom_N"/>
</dbReference>
<dbReference type="Pfam" id="PF00702">
    <property type="entry name" value="Hydrolase"/>
    <property type="match status" value="1"/>
</dbReference>
<dbReference type="InterPro" id="IPR027256">
    <property type="entry name" value="P-typ_ATPase_IB"/>
</dbReference>
<dbReference type="Proteomes" id="UP000295063">
    <property type="component" value="Unassembled WGS sequence"/>
</dbReference>
<evidence type="ECO:0000256" key="8">
    <source>
        <dbReference type="ARBA" id="ARBA00022741"/>
    </source>
</evidence>
<dbReference type="InterPro" id="IPR051014">
    <property type="entry name" value="Cation_Transport_ATPase_IB"/>
</dbReference>
<keyword evidence="19" id="KW-1185">Reference proteome</keyword>
<keyword evidence="12 16" id="KW-1133">Transmembrane helix</keyword>
<dbReference type="PANTHER" id="PTHR48085:SF5">
    <property type="entry name" value="CADMIUM_ZINC-TRANSPORTING ATPASE HMA4-RELATED"/>
    <property type="match status" value="1"/>
</dbReference>
<evidence type="ECO:0000256" key="9">
    <source>
        <dbReference type="ARBA" id="ARBA00022840"/>
    </source>
</evidence>
<accession>A0A4R1PZS6</accession>
<keyword evidence="9 16" id="KW-0067">ATP-binding</keyword>
<dbReference type="NCBIfam" id="TIGR01525">
    <property type="entry name" value="ATPase-IB_hvy"/>
    <property type="match status" value="1"/>
</dbReference>
<dbReference type="GO" id="GO:0005886">
    <property type="term" value="C:plasma membrane"/>
    <property type="evidence" value="ECO:0007669"/>
    <property type="project" value="UniProtKB-SubCell"/>
</dbReference>
<dbReference type="GO" id="GO:0046872">
    <property type="term" value="F:metal ion binding"/>
    <property type="evidence" value="ECO:0007669"/>
    <property type="project" value="UniProtKB-KW"/>
</dbReference>
<organism evidence="18 19">
    <name type="scientific">Anaerospora hongkongensis</name>
    <dbReference type="NCBI Taxonomy" id="244830"/>
    <lineage>
        <taxon>Bacteria</taxon>
        <taxon>Bacillati</taxon>
        <taxon>Bacillota</taxon>
        <taxon>Negativicutes</taxon>
        <taxon>Selenomonadales</taxon>
        <taxon>Sporomusaceae</taxon>
        <taxon>Anaerospora</taxon>
    </lineage>
</organism>
<evidence type="ECO:0000256" key="2">
    <source>
        <dbReference type="ARBA" id="ARBA00006024"/>
    </source>
</evidence>
<dbReference type="InterPro" id="IPR018303">
    <property type="entry name" value="ATPase_P-typ_P_site"/>
</dbReference>
<sequence length="632" mass="67156">MSGHEHNHEHGAGQLNTTREIVLIGTALALLVVGSIFRDALHDTPYAIAEYVVFLLAYGISGWNVVFSAVRNASKGTFFDENFLMTIATVGAFLLHEMPEAVGVMVFFKVGEFLQDLAVERSRRSIVAVLELRPEYANLKQGDTISKVTPDTVKIGDVIIIKPGEQVPLDGEITSGQSRVNTAALTGESVPRQVGPGEVVLAGMVNQTGVLTVTVTKPVGESAIARVIQLVEQSSSLKSKTEKFITKFATYYTPVVVLAAVAVALLPPLIWPGEAFADWMRRALILLVISCPCGLVISIPLGYFGGVGGAAKRGIMVKGSTYLDSLAATRTVVFDKTGTLTQGVFKVTGIYPQTGFVEEELLRLTAFAEVHSSHPIAQSIMEAYGQSVDASSLADYEEIAGHGIRARIGTQEVLVGNERLLRRENITVEPVQEAGTVVYLAIDQVYAGYLVIADELKADAPSIVAGLKAAGVEQVGMLSGDRELVAQDVASKLGLDFYRAGLLPEQKVAFVEELLQRAENGKKIAFVGDGINDAPVIARADVGIAMGGLGSDAAVETADVVIMSDAPSKVAEAIQIGRKTRRIVWQNVVFALGVKGVFIALGIAGAATMWEAVFADVGVALLAVLNAGRVLR</sequence>
<dbReference type="Gene3D" id="3.40.50.1000">
    <property type="entry name" value="HAD superfamily/HAD-like"/>
    <property type="match status" value="1"/>
</dbReference>
<dbReference type="PROSITE" id="PS00154">
    <property type="entry name" value="ATPASE_E1_E2"/>
    <property type="match status" value="1"/>
</dbReference>
<dbReference type="Pfam" id="PF00122">
    <property type="entry name" value="E1-E2_ATPase"/>
    <property type="match status" value="1"/>
</dbReference>
<dbReference type="SFLD" id="SFLDF00027">
    <property type="entry name" value="p-type_atpase"/>
    <property type="match status" value="1"/>
</dbReference>
<dbReference type="InterPro" id="IPR044492">
    <property type="entry name" value="P_typ_ATPase_HD_dom"/>
</dbReference>
<comment type="similarity">
    <text evidence="2 16">Belongs to the cation transport ATPase (P-type) (TC 3.A.3) family. Type IB subfamily.</text>
</comment>
<comment type="subcellular location">
    <subcellularLocation>
        <location evidence="1">Cell membrane</location>
        <topology evidence="1">Multi-pass membrane protein</topology>
    </subcellularLocation>
</comment>
<protein>
    <recommendedName>
        <fullName evidence="14">Cd(2+)-exporting ATPase</fullName>
        <ecNumber evidence="14">7.2.2.21</ecNumber>
    </recommendedName>
</protein>
<evidence type="ECO:0000256" key="14">
    <source>
        <dbReference type="ARBA" id="ARBA00039103"/>
    </source>
</evidence>
<evidence type="ECO:0000256" key="6">
    <source>
        <dbReference type="ARBA" id="ARBA00022692"/>
    </source>
</evidence>
<keyword evidence="3 16" id="KW-1003">Cell membrane</keyword>
<dbReference type="PANTHER" id="PTHR48085">
    <property type="entry name" value="CADMIUM/ZINC-TRANSPORTING ATPASE HMA2-RELATED"/>
    <property type="match status" value="1"/>
</dbReference>
<evidence type="ECO:0000256" key="13">
    <source>
        <dbReference type="ARBA" id="ARBA00023136"/>
    </source>
</evidence>
<dbReference type="InterPro" id="IPR023298">
    <property type="entry name" value="ATPase_P-typ_TM_dom_sf"/>
</dbReference>
<feature type="domain" description="P-type ATPase A" evidence="17">
    <location>
        <begin position="132"/>
        <end position="232"/>
    </location>
</feature>
<keyword evidence="10" id="KW-0460">Magnesium</keyword>
<evidence type="ECO:0000256" key="11">
    <source>
        <dbReference type="ARBA" id="ARBA00022967"/>
    </source>
</evidence>
<dbReference type="SUPFAM" id="SSF81653">
    <property type="entry name" value="Calcium ATPase, transduction domain A"/>
    <property type="match status" value="1"/>
</dbReference>
<dbReference type="InterPro" id="IPR036412">
    <property type="entry name" value="HAD-like_sf"/>
</dbReference>
<evidence type="ECO:0000256" key="3">
    <source>
        <dbReference type="ARBA" id="ARBA00022475"/>
    </source>
</evidence>
<gene>
    <name evidence="18" type="ORF">EV210_10656</name>
</gene>
<dbReference type="InterPro" id="IPR008250">
    <property type="entry name" value="ATPase_P-typ_transduc_dom_A_sf"/>
</dbReference>
<evidence type="ECO:0000256" key="7">
    <source>
        <dbReference type="ARBA" id="ARBA00022723"/>
    </source>
</evidence>
<keyword evidence="7 16" id="KW-0479">Metal-binding</keyword>
<evidence type="ECO:0000256" key="1">
    <source>
        <dbReference type="ARBA" id="ARBA00004651"/>
    </source>
</evidence>
<dbReference type="SUPFAM" id="SSF56784">
    <property type="entry name" value="HAD-like"/>
    <property type="match status" value="1"/>
</dbReference>